<protein>
    <recommendedName>
        <fullName evidence="4">HTH arsR-type domain-containing protein</fullName>
    </recommendedName>
</protein>
<dbReference type="SUPFAM" id="SSF50998">
    <property type="entry name" value="Quinoprotein alcohol dehydrogenase-like"/>
    <property type="match status" value="1"/>
</dbReference>
<dbReference type="InterPro" id="IPR018391">
    <property type="entry name" value="PQQ_b-propeller_rpt"/>
</dbReference>
<dbReference type="PATRIC" id="fig|351160.9.peg.2384"/>
<dbReference type="PROSITE" id="PS51257">
    <property type="entry name" value="PROKAR_LIPOPROTEIN"/>
    <property type="match status" value="1"/>
</dbReference>
<evidence type="ECO:0008006" key="4">
    <source>
        <dbReference type="Google" id="ProtNLM"/>
    </source>
</evidence>
<dbReference type="STRING" id="351160.RCIX412"/>
<dbReference type="eggNOG" id="arCOG02493">
    <property type="taxonomic scope" value="Archaea"/>
</dbReference>
<keyword evidence="1" id="KW-0812">Transmembrane</keyword>
<reference evidence="2 3" key="1">
    <citation type="journal article" date="2006" name="Science">
        <title>Genome of rice cluster I archaea -- the key methane producers in the rice rhizosphere.</title>
        <authorList>
            <person name="Erkel C."/>
            <person name="Kube M."/>
            <person name="Reinhardt R."/>
            <person name="Liesack W."/>
        </authorList>
    </citation>
    <scope>NUCLEOTIDE SEQUENCE [LARGE SCALE GENOMIC DNA]</scope>
    <source>
        <strain evidence="3">DSM 22066 / NBRC 105507 / MRE50</strain>
    </source>
</reference>
<dbReference type="PANTHER" id="PTHR36216">
    <property type="entry name" value="TRANSCRIPTIONAL REGULATOR, TRMB"/>
    <property type="match status" value="1"/>
</dbReference>
<dbReference type="Gene3D" id="2.130.10.10">
    <property type="entry name" value="YVTN repeat-like/Quinoprotein amine dehydrogenase"/>
    <property type="match status" value="1"/>
</dbReference>
<dbReference type="Pfam" id="PF13412">
    <property type="entry name" value="HTH_24"/>
    <property type="match status" value="1"/>
</dbReference>
<dbReference type="eggNOG" id="arCOG02611">
    <property type="taxonomic scope" value="Archaea"/>
</dbReference>
<dbReference type="CDD" id="cd00090">
    <property type="entry name" value="HTH_ARSR"/>
    <property type="match status" value="1"/>
</dbReference>
<dbReference type="PANTHER" id="PTHR36216:SF1">
    <property type="entry name" value="HTH ARSR-TYPE DOMAIN-CONTAINING PROTEIN"/>
    <property type="match status" value="1"/>
</dbReference>
<dbReference type="SUPFAM" id="SSF46785">
    <property type="entry name" value="Winged helix' DNA-binding domain"/>
    <property type="match status" value="2"/>
</dbReference>
<dbReference type="KEGG" id="rci:RCIX412"/>
<dbReference type="InterPro" id="IPR011991">
    <property type="entry name" value="ArsR-like_HTH"/>
</dbReference>
<dbReference type="Gene3D" id="1.10.10.10">
    <property type="entry name" value="Winged helix-like DNA-binding domain superfamily/Winged helix DNA-binding domain"/>
    <property type="match status" value="2"/>
</dbReference>
<organism evidence="2 3">
    <name type="scientific">Methanocella arvoryzae (strain DSM 22066 / NBRC 105507 / MRE50)</name>
    <dbReference type="NCBI Taxonomy" id="351160"/>
    <lineage>
        <taxon>Archaea</taxon>
        <taxon>Methanobacteriati</taxon>
        <taxon>Methanobacteriota</taxon>
        <taxon>Stenosarchaea group</taxon>
        <taxon>Methanomicrobia</taxon>
        <taxon>Methanocellales</taxon>
        <taxon>Methanocellaceae</taxon>
        <taxon>Methanocella</taxon>
    </lineage>
</organism>
<proteinExistence type="predicted"/>
<name>Q0W6Z0_METAR</name>
<dbReference type="EMBL" id="AM114193">
    <property type="protein sequence ID" value="CAJ35853.1"/>
    <property type="molecule type" value="Genomic_DNA"/>
</dbReference>
<dbReference type="AlphaFoldDB" id="Q0W6Z0"/>
<dbReference type="SMART" id="SM00564">
    <property type="entry name" value="PQQ"/>
    <property type="match status" value="5"/>
</dbReference>
<evidence type="ECO:0000256" key="1">
    <source>
        <dbReference type="SAM" id="Phobius"/>
    </source>
</evidence>
<sequence>MKGMKRGHIFELSLVLAIFVLACLLYVLTVPPEPVVIGWSNNTGWSPDYMTVGSNDTLYEFKGNEIRAISSDGNFLWSLDVPSEWSVLNNYNLPGNTPEGYGYFLNSYPVMAESDGSLYLFAFKRLTWQEINSEYGNTTTLTIVYDNTTNIFSVPADHYLSQPGKVLKISSEGRVEWEYQFNMTLSKNRICGLSDPRYYYFEHPVKITERAGKIYFFHDNTEDVLDPDGRLLFSIRNLSSPGVIDNTGRIYAVQGTRLEVVDNAVVAANGQPLEAENEDWYAWKFASDPASLLPTGTLQAWDAEGKFLWSTDIGEPAICPVFRYDVWEKYYSLPLYTNGTIYVPIDNGVTAVSPEGKVLWSYTEPAGEYLLYEVMPLDSKGNIYLRKAYPAKTNAAFLKLSCLTIVGPDGKASADRWPFYQSDPVDDLIEAPLVISGYDGIVYATGASKSFGLNLIESGVFNEIYATKSYPADTITAYDVKNGTALWHFTVPLADVHALTLNRENIPTIIEQNSWAIGELNGSSYVFGDRVTERYTLKCFYLNNIAILRGTDTIYVNYYFSVSEAPYILNVSRCVYAKGLYALDDHGKLLWKQPIDGFVTGTAVNNSTIYYRTSDGTVGKGTVNIAAGMALAAIAYLILRFFMIGAVSRAKSQLDRNENRNQVLNYVTARPGSTANEICRGLGMNLGTIRYHLLILSLNHRIVSHPDGDKYVRYFKNSGTFTAEEQSLHSLMRREPVRRTLQILAEKPGISGSELSRELGVSDTAAYRHVNLLVEKGIVIKGAGVERGVGYTIKAEYVPFVTRTSEK</sequence>
<evidence type="ECO:0000313" key="3">
    <source>
        <dbReference type="Proteomes" id="UP000000663"/>
    </source>
</evidence>
<dbReference type="SUPFAM" id="SSF63829">
    <property type="entry name" value="Calcium-dependent phosphotriesterase"/>
    <property type="match status" value="1"/>
</dbReference>
<keyword evidence="3" id="KW-1185">Reference proteome</keyword>
<keyword evidence="1" id="KW-0472">Membrane</keyword>
<dbReference type="Proteomes" id="UP000000663">
    <property type="component" value="Chromosome"/>
</dbReference>
<dbReference type="InterPro" id="IPR015943">
    <property type="entry name" value="WD40/YVTN_repeat-like_dom_sf"/>
</dbReference>
<dbReference type="InterPro" id="IPR036390">
    <property type="entry name" value="WH_DNA-bd_sf"/>
</dbReference>
<gene>
    <name evidence="2" type="ORF">RCIX412</name>
</gene>
<dbReference type="InterPro" id="IPR036388">
    <property type="entry name" value="WH-like_DNA-bd_sf"/>
</dbReference>
<feature type="transmembrane region" description="Helical" evidence="1">
    <location>
        <begin position="625"/>
        <end position="647"/>
    </location>
</feature>
<evidence type="ECO:0000313" key="2">
    <source>
        <dbReference type="EMBL" id="CAJ35853.1"/>
    </source>
</evidence>
<dbReference type="InterPro" id="IPR011047">
    <property type="entry name" value="Quinoprotein_ADH-like_sf"/>
</dbReference>
<accession>Q0W6Z0</accession>
<keyword evidence="1" id="KW-1133">Transmembrane helix</keyword>